<dbReference type="AlphaFoldDB" id="W6MJ60"/>
<dbReference type="OrthoDB" id="3991790at2759"/>
<name>W6MJ60_9ASCO</name>
<keyword evidence="3" id="KW-1185">Reference proteome</keyword>
<accession>W6MJ60</accession>
<protein>
    <submittedName>
        <fullName evidence="2">Uncharacterized protein</fullName>
    </submittedName>
</protein>
<dbReference type="EMBL" id="HG793125">
    <property type="protein sequence ID" value="CDK24462.1"/>
    <property type="molecule type" value="Genomic_DNA"/>
</dbReference>
<evidence type="ECO:0000313" key="2">
    <source>
        <dbReference type="EMBL" id="CDK24462.1"/>
    </source>
</evidence>
<reference evidence="2" key="1">
    <citation type="submission" date="2013-12" db="EMBL/GenBank/DDBJ databases">
        <authorList>
            <person name="Genoscope - CEA"/>
        </authorList>
    </citation>
    <scope>NUCLEOTIDE SEQUENCE</scope>
    <source>
        <strain evidence="2">CBS 1993</strain>
    </source>
</reference>
<feature type="compositionally biased region" description="Polar residues" evidence="1">
    <location>
        <begin position="22"/>
        <end position="35"/>
    </location>
</feature>
<dbReference type="GeneID" id="34517867"/>
<feature type="region of interest" description="Disordered" evidence="1">
    <location>
        <begin position="1"/>
        <end position="36"/>
    </location>
</feature>
<evidence type="ECO:0000313" key="3">
    <source>
        <dbReference type="Proteomes" id="UP000019384"/>
    </source>
</evidence>
<gene>
    <name evidence="2" type="ORF">KUCA_T00000425001</name>
</gene>
<reference evidence="2" key="2">
    <citation type="submission" date="2014-02" db="EMBL/GenBank/DDBJ databases">
        <title>Complete DNA sequence of /Kuraishia capsulata/ illustrates novel genomic features among budding yeasts (/Saccharomycotina/).</title>
        <authorList>
            <person name="Morales L."/>
            <person name="Noel B."/>
            <person name="Porcel B."/>
            <person name="Marcet-Houben M."/>
            <person name="Hullo M-F."/>
            <person name="Sacerdot C."/>
            <person name="Tekaia F."/>
            <person name="Leh-Louis V."/>
            <person name="Despons L."/>
            <person name="Khanna V."/>
            <person name="Aury J-M."/>
            <person name="Barbe V."/>
            <person name="Couloux A."/>
            <person name="Labadie K."/>
            <person name="Pelletier E."/>
            <person name="Souciet J-L."/>
            <person name="Boekhout T."/>
            <person name="Gabaldon T."/>
            <person name="Wincker P."/>
            <person name="Dujon B."/>
        </authorList>
    </citation>
    <scope>NUCLEOTIDE SEQUENCE</scope>
    <source>
        <strain evidence="2">CBS 1993</strain>
    </source>
</reference>
<evidence type="ECO:0000256" key="1">
    <source>
        <dbReference type="SAM" id="MobiDB-lite"/>
    </source>
</evidence>
<dbReference type="Proteomes" id="UP000019384">
    <property type="component" value="Unassembled WGS sequence"/>
</dbReference>
<feature type="compositionally biased region" description="Basic and acidic residues" evidence="1">
    <location>
        <begin position="1"/>
        <end position="21"/>
    </location>
</feature>
<dbReference type="HOGENOM" id="CLU_1053962_0_0_1"/>
<proteinExistence type="predicted"/>
<organism evidence="2 3">
    <name type="scientific">Kuraishia capsulata CBS 1993</name>
    <dbReference type="NCBI Taxonomy" id="1382522"/>
    <lineage>
        <taxon>Eukaryota</taxon>
        <taxon>Fungi</taxon>
        <taxon>Dikarya</taxon>
        <taxon>Ascomycota</taxon>
        <taxon>Saccharomycotina</taxon>
        <taxon>Pichiomycetes</taxon>
        <taxon>Pichiales</taxon>
        <taxon>Pichiaceae</taxon>
        <taxon>Kuraishia</taxon>
    </lineage>
</organism>
<sequence>MLNKDLNKPAENQSRFDETNTSKRVPSSNKQTSHSIHPYGEQIIISSLNDQGLDSRTFSEKWSLIEKNKSYTYARTLQPVPRHLKYVKVDFAPMGLPLSDSSAPLDLTNQPMPPTQKGMLFYDALEYNPEGPTDEAILLSVLNEEIEKEDDSQDQGFFYNIWLFICIAILGLSQDQYVLRYPWFTFTSANGRNLDANRRHEAYQSGGKYNLDILGSGVAEKSVKRVTKRYHKGKTARPFVQSSLGAADSSTDGFEMQNFIPDFH</sequence>
<dbReference type="RefSeq" id="XP_022456479.1">
    <property type="nucleotide sequence ID" value="XM_022604964.1"/>
</dbReference>